<keyword evidence="1" id="KW-0812">Transmembrane</keyword>
<name>A0A5J5AB98_9ASTE</name>
<evidence type="ECO:0000313" key="3">
    <source>
        <dbReference type="Proteomes" id="UP000325577"/>
    </source>
</evidence>
<dbReference type="OrthoDB" id="1928026at2759"/>
<gene>
    <name evidence="2" type="ORF">F0562_034771</name>
</gene>
<dbReference type="AlphaFoldDB" id="A0A5J5AB98"/>
<keyword evidence="1" id="KW-0472">Membrane</keyword>
<dbReference type="EMBL" id="CM018045">
    <property type="protein sequence ID" value="KAA8527514.1"/>
    <property type="molecule type" value="Genomic_DNA"/>
</dbReference>
<keyword evidence="1" id="KW-1133">Transmembrane helix</keyword>
<evidence type="ECO:0000256" key="1">
    <source>
        <dbReference type="SAM" id="Phobius"/>
    </source>
</evidence>
<proteinExistence type="predicted"/>
<evidence type="ECO:0000313" key="2">
    <source>
        <dbReference type="EMBL" id="KAA8527514.1"/>
    </source>
</evidence>
<feature type="transmembrane region" description="Helical" evidence="1">
    <location>
        <begin position="12"/>
        <end position="31"/>
    </location>
</feature>
<sequence length="116" mass="13044">MASSTARTSFRIGLAILVILVLFYVGRPLYWKISATVHEIRQNKQTVRGGISQIVLEAQKSVGWFHDESDSGVGDNRSVRKTGAATARRIIRQVCIMPSTRPSVSQHSSYREWKKL</sequence>
<accession>A0A5J5AB98</accession>
<reference evidence="2 3" key="1">
    <citation type="submission" date="2019-09" db="EMBL/GenBank/DDBJ databases">
        <title>A chromosome-level genome assembly of the Chinese tupelo Nyssa sinensis.</title>
        <authorList>
            <person name="Yang X."/>
            <person name="Kang M."/>
            <person name="Yang Y."/>
            <person name="Xiong H."/>
            <person name="Wang M."/>
            <person name="Zhang Z."/>
            <person name="Wang Z."/>
            <person name="Wu H."/>
            <person name="Ma T."/>
            <person name="Liu J."/>
            <person name="Xi Z."/>
        </authorList>
    </citation>
    <scope>NUCLEOTIDE SEQUENCE [LARGE SCALE GENOMIC DNA]</scope>
    <source>
        <strain evidence="2">J267</strain>
        <tissue evidence="2">Leaf</tissue>
    </source>
</reference>
<protein>
    <submittedName>
        <fullName evidence="2">Uncharacterized protein</fullName>
    </submittedName>
</protein>
<keyword evidence="3" id="KW-1185">Reference proteome</keyword>
<dbReference type="Proteomes" id="UP000325577">
    <property type="component" value="Linkage Group LG21"/>
</dbReference>
<organism evidence="2 3">
    <name type="scientific">Nyssa sinensis</name>
    <dbReference type="NCBI Taxonomy" id="561372"/>
    <lineage>
        <taxon>Eukaryota</taxon>
        <taxon>Viridiplantae</taxon>
        <taxon>Streptophyta</taxon>
        <taxon>Embryophyta</taxon>
        <taxon>Tracheophyta</taxon>
        <taxon>Spermatophyta</taxon>
        <taxon>Magnoliopsida</taxon>
        <taxon>eudicotyledons</taxon>
        <taxon>Gunneridae</taxon>
        <taxon>Pentapetalae</taxon>
        <taxon>asterids</taxon>
        <taxon>Cornales</taxon>
        <taxon>Nyssaceae</taxon>
        <taxon>Nyssa</taxon>
    </lineage>
</organism>